<evidence type="ECO:0000256" key="8">
    <source>
        <dbReference type="PIRSR" id="PIRSR602401-1"/>
    </source>
</evidence>
<dbReference type="Gene3D" id="1.10.630.10">
    <property type="entry name" value="Cytochrome P450"/>
    <property type="match status" value="1"/>
</dbReference>
<dbReference type="CDD" id="cd11063">
    <property type="entry name" value="CYP52"/>
    <property type="match status" value="1"/>
</dbReference>
<accession>A0A2J6S4X8</accession>
<keyword evidence="6 8" id="KW-0408">Iron</keyword>
<evidence type="ECO:0000256" key="9">
    <source>
        <dbReference type="RuleBase" id="RU000461"/>
    </source>
</evidence>
<proteinExistence type="inferred from homology"/>
<name>A0A2J6S4X8_HYAVF</name>
<keyword evidence="5 9" id="KW-0560">Oxidoreductase</keyword>
<dbReference type="InterPro" id="IPR002401">
    <property type="entry name" value="Cyt_P450_E_grp-I"/>
</dbReference>
<evidence type="ECO:0000313" key="10">
    <source>
        <dbReference type="EMBL" id="PMD45815.1"/>
    </source>
</evidence>
<reference evidence="10 11" key="1">
    <citation type="submission" date="2016-04" db="EMBL/GenBank/DDBJ databases">
        <title>A degradative enzymes factory behind the ericoid mycorrhizal symbiosis.</title>
        <authorList>
            <consortium name="DOE Joint Genome Institute"/>
            <person name="Martino E."/>
            <person name="Morin E."/>
            <person name="Grelet G."/>
            <person name="Kuo A."/>
            <person name="Kohler A."/>
            <person name="Daghino S."/>
            <person name="Barry K."/>
            <person name="Choi C."/>
            <person name="Cichocki N."/>
            <person name="Clum A."/>
            <person name="Copeland A."/>
            <person name="Hainaut M."/>
            <person name="Haridas S."/>
            <person name="Labutti K."/>
            <person name="Lindquist E."/>
            <person name="Lipzen A."/>
            <person name="Khouja H.-R."/>
            <person name="Murat C."/>
            <person name="Ohm R."/>
            <person name="Olson A."/>
            <person name="Spatafora J."/>
            <person name="Veneault-Fourrey C."/>
            <person name="Henrissat B."/>
            <person name="Grigoriev I."/>
            <person name="Martin F."/>
            <person name="Perotto S."/>
        </authorList>
    </citation>
    <scope>NUCLEOTIDE SEQUENCE [LARGE SCALE GENOMIC DNA]</scope>
    <source>
        <strain evidence="10 11">F</strain>
    </source>
</reference>
<dbReference type="EMBL" id="KZ613940">
    <property type="protein sequence ID" value="PMD45815.1"/>
    <property type="molecule type" value="Genomic_DNA"/>
</dbReference>
<evidence type="ECO:0000256" key="6">
    <source>
        <dbReference type="ARBA" id="ARBA00023004"/>
    </source>
</evidence>
<dbReference type="PANTHER" id="PTHR24287:SF1">
    <property type="entry name" value="P450, PUTATIVE (EUROFUNG)-RELATED"/>
    <property type="match status" value="1"/>
</dbReference>
<keyword evidence="4 8" id="KW-0479">Metal-binding</keyword>
<evidence type="ECO:0000256" key="1">
    <source>
        <dbReference type="ARBA" id="ARBA00001971"/>
    </source>
</evidence>
<dbReference type="Proteomes" id="UP000235786">
    <property type="component" value="Unassembled WGS sequence"/>
</dbReference>
<evidence type="ECO:0000256" key="4">
    <source>
        <dbReference type="ARBA" id="ARBA00022723"/>
    </source>
</evidence>
<organism evidence="10 11">
    <name type="scientific">Hyaloscypha variabilis (strain UAMH 11265 / GT02V1 / F)</name>
    <name type="common">Meliniomyces variabilis</name>
    <dbReference type="NCBI Taxonomy" id="1149755"/>
    <lineage>
        <taxon>Eukaryota</taxon>
        <taxon>Fungi</taxon>
        <taxon>Dikarya</taxon>
        <taxon>Ascomycota</taxon>
        <taxon>Pezizomycotina</taxon>
        <taxon>Leotiomycetes</taxon>
        <taxon>Helotiales</taxon>
        <taxon>Hyaloscyphaceae</taxon>
        <taxon>Hyaloscypha</taxon>
        <taxon>Hyaloscypha variabilis</taxon>
    </lineage>
</organism>
<comment type="cofactor">
    <cofactor evidence="1 8">
        <name>heme</name>
        <dbReference type="ChEBI" id="CHEBI:30413"/>
    </cofactor>
</comment>
<dbReference type="InterPro" id="IPR036396">
    <property type="entry name" value="Cyt_P450_sf"/>
</dbReference>
<keyword evidence="3 8" id="KW-0349">Heme</keyword>
<evidence type="ECO:0000256" key="5">
    <source>
        <dbReference type="ARBA" id="ARBA00023002"/>
    </source>
</evidence>
<dbReference type="GO" id="GO:0020037">
    <property type="term" value="F:heme binding"/>
    <property type="evidence" value="ECO:0007669"/>
    <property type="project" value="InterPro"/>
</dbReference>
<dbReference type="STRING" id="1149755.A0A2J6S4X8"/>
<dbReference type="GO" id="GO:0016705">
    <property type="term" value="F:oxidoreductase activity, acting on paired donors, with incorporation or reduction of molecular oxygen"/>
    <property type="evidence" value="ECO:0007669"/>
    <property type="project" value="InterPro"/>
</dbReference>
<dbReference type="PROSITE" id="PS00086">
    <property type="entry name" value="CYTOCHROME_P450"/>
    <property type="match status" value="1"/>
</dbReference>
<dbReference type="GO" id="GO:0004497">
    <property type="term" value="F:monooxygenase activity"/>
    <property type="evidence" value="ECO:0007669"/>
    <property type="project" value="UniProtKB-KW"/>
</dbReference>
<dbReference type="PRINTS" id="PR00385">
    <property type="entry name" value="P450"/>
</dbReference>
<evidence type="ECO:0000256" key="7">
    <source>
        <dbReference type="ARBA" id="ARBA00023033"/>
    </source>
</evidence>
<sequence>MGCGTYRVHSLFNSSAVWTSDPENIRTVLATGFRDFELGPVRRNNFVPVLGHGIFTSEGGDWAYFRAQLRPQFTREQEMDIMPLLFNFTLDVSTEFLFGKSVNSQTALVSSQCLDSGPEVKKNKDFSKALNFALEYIGWRVRLQGLYWVANSRKFRRACRTVRSFTDDFVRLALDPTTKKLIPDPDKTGKFVLLDSLIATTKSSEELRDQVLQILVAGRDTTSSLLSWTILLLSRHPKHLNFLRNAILEHFGTESSSKNAMTFSSLKACKPVQNVLYEALRLYPLVPVNSRTALVDTILPVGGGMDGKLPIAVAKGEQVVYSAYVLHRRNDIWGEDADEFRPGRWEGRRMGWEFLGFSGGPRVCLGQQYALNEAGFVLSRLLQRYDGIQSQDISKPLKKNLTTILSPGGVKVKLHKADS</sequence>
<protein>
    <submittedName>
        <fullName evidence="10">Cytochrome P450</fullName>
    </submittedName>
</protein>
<dbReference type="InterPro" id="IPR017972">
    <property type="entry name" value="Cyt_P450_CS"/>
</dbReference>
<dbReference type="GO" id="GO:0005506">
    <property type="term" value="F:iron ion binding"/>
    <property type="evidence" value="ECO:0007669"/>
    <property type="project" value="InterPro"/>
</dbReference>
<dbReference type="InterPro" id="IPR047146">
    <property type="entry name" value="Cyt_P450_E_CYP52_fungi"/>
</dbReference>
<evidence type="ECO:0000256" key="3">
    <source>
        <dbReference type="ARBA" id="ARBA00022617"/>
    </source>
</evidence>
<dbReference type="AlphaFoldDB" id="A0A2J6S4X8"/>
<comment type="similarity">
    <text evidence="2 9">Belongs to the cytochrome P450 family.</text>
</comment>
<keyword evidence="7 9" id="KW-0503">Monooxygenase</keyword>
<dbReference type="OrthoDB" id="1470350at2759"/>
<dbReference type="InterPro" id="IPR001128">
    <property type="entry name" value="Cyt_P450"/>
</dbReference>
<dbReference type="SUPFAM" id="SSF48264">
    <property type="entry name" value="Cytochrome P450"/>
    <property type="match status" value="1"/>
</dbReference>
<feature type="binding site" description="axial binding residue" evidence="8">
    <location>
        <position position="364"/>
    </location>
    <ligand>
        <name>heme</name>
        <dbReference type="ChEBI" id="CHEBI:30413"/>
    </ligand>
    <ligandPart>
        <name>Fe</name>
        <dbReference type="ChEBI" id="CHEBI:18248"/>
    </ligandPart>
</feature>
<dbReference type="PANTHER" id="PTHR24287">
    <property type="entry name" value="P450, PUTATIVE (EUROFUNG)-RELATED"/>
    <property type="match status" value="1"/>
</dbReference>
<dbReference type="PRINTS" id="PR00463">
    <property type="entry name" value="EP450I"/>
</dbReference>
<gene>
    <name evidence="10" type="ORF">L207DRAFT_630194</name>
</gene>
<keyword evidence="11" id="KW-1185">Reference proteome</keyword>
<dbReference type="Pfam" id="PF00067">
    <property type="entry name" value="p450"/>
    <property type="match status" value="1"/>
</dbReference>
<evidence type="ECO:0000256" key="2">
    <source>
        <dbReference type="ARBA" id="ARBA00010617"/>
    </source>
</evidence>
<evidence type="ECO:0000313" key="11">
    <source>
        <dbReference type="Proteomes" id="UP000235786"/>
    </source>
</evidence>